<keyword evidence="1" id="KW-0812">Transmembrane</keyword>
<sequence>MMPLKATIFKPALNTDAVKPVYVILQCAVAMCFIGHGAFGIITKPIWCNYFAVAGIGKAMAYKLMPVVGMVDILMGISILIYPTRAVTLWLVIWGLITASMRPLSGEPFAEMIERAGNYGAPLALLLLCGFEPSFKSLFTKMKQSASVSVDRLKLVQLALRIAAFLLLTGHGWLNLLHKKGLMGQYNSLGFRQAENVALVNGIVEIAAAVFILVKPNRTLLLVFFIWKVATELLYPQYAAFEWIERGGSYGVLLALWFICAPHTKTVHGAQKSVITS</sequence>
<protein>
    <recommendedName>
        <fullName evidence="4">DoxX family protein</fullName>
    </recommendedName>
</protein>
<keyword evidence="3" id="KW-1185">Reference proteome</keyword>
<reference evidence="2 3" key="1">
    <citation type="submission" date="2021-12" db="EMBL/GenBank/DDBJ databases">
        <title>Mucilaginibacter roseus genome.</title>
        <authorList>
            <person name="Ferreira J.R."/>
            <person name="Newman J.D."/>
        </authorList>
    </citation>
    <scope>NUCLEOTIDE SEQUENCE [LARGE SCALE GENOMIC DNA]</scope>
    <source>
        <strain evidence="2 3">LMG 28454</strain>
    </source>
</reference>
<name>A0ABS8U521_9SPHI</name>
<feature type="transmembrane region" description="Helical" evidence="1">
    <location>
        <begin position="116"/>
        <end position="135"/>
    </location>
</feature>
<feature type="transmembrane region" description="Helical" evidence="1">
    <location>
        <begin position="197"/>
        <end position="214"/>
    </location>
</feature>
<evidence type="ECO:0008006" key="4">
    <source>
        <dbReference type="Google" id="ProtNLM"/>
    </source>
</evidence>
<keyword evidence="1" id="KW-0472">Membrane</keyword>
<dbReference type="RefSeq" id="WP_232178763.1">
    <property type="nucleotide sequence ID" value="NZ_JAJPWV010000005.1"/>
</dbReference>
<evidence type="ECO:0000313" key="3">
    <source>
        <dbReference type="Proteomes" id="UP001199919"/>
    </source>
</evidence>
<proteinExistence type="predicted"/>
<organism evidence="2 3">
    <name type="scientific">Mucilaginibacter roseus</name>
    <dbReference type="NCBI Taxonomy" id="1528868"/>
    <lineage>
        <taxon>Bacteria</taxon>
        <taxon>Pseudomonadati</taxon>
        <taxon>Bacteroidota</taxon>
        <taxon>Sphingobacteriia</taxon>
        <taxon>Sphingobacteriales</taxon>
        <taxon>Sphingobacteriaceae</taxon>
        <taxon>Mucilaginibacter</taxon>
    </lineage>
</organism>
<keyword evidence="1" id="KW-1133">Transmembrane helix</keyword>
<dbReference type="Proteomes" id="UP001199919">
    <property type="component" value="Unassembled WGS sequence"/>
</dbReference>
<comment type="caution">
    <text evidence="2">The sequence shown here is derived from an EMBL/GenBank/DDBJ whole genome shotgun (WGS) entry which is preliminary data.</text>
</comment>
<accession>A0ABS8U521</accession>
<gene>
    <name evidence="2" type="ORF">LT679_16450</name>
</gene>
<feature type="transmembrane region" description="Helical" evidence="1">
    <location>
        <begin position="20"/>
        <end position="43"/>
    </location>
</feature>
<feature type="transmembrane region" description="Helical" evidence="1">
    <location>
        <begin position="155"/>
        <end position="176"/>
    </location>
</feature>
<evidence type="ECO:0000313" key="2">
    <source>
        <dbReference type="EMBL" id="MCD8742204.1"/>
    </source>
</evidence>
<dbReference type="EMBL" id="JAJPWV010000005">
    <property type="protein sequence ID" value="MCD8742204.1"/>
    <property type="molecule type" value="Genomic_DNA"/>
</dbReference>
<evidence type="ECO:0000256" key="1">
    <source>
        <dbReference type="SAM" id="Phobius"/>
    </source>
</evidence>